<reference evidence="2" key="1">
    <citation type="submission" date="2006-05" db="EMBL/GenBank/DDBJ databases">
        <title>Simultaneous high-throughput recombinational cloning of open reading frames in closed and open configurations.</title>
        <authorList>
            <person name="Underwood B.A."/>
            <person name="Vanderhaeghen R."/>
            <person name="Whitford R."/>
            <person name="Town C.D."/>
            <person name="Hilson P."/>
        </authorList>
    </citation>
    <scope>NUCLEOTIDE SEQUENCE</scope>
</reference>
<name>A0MEW4_ARATH</name>
<keyword evidence="1" id="KW-0812">Transmembrane</keyword>
<evidence type="ECO:0000256" key="1">
    <source>
        <dbReference type="SAM" id="Phobius"/>
    </source>
</evidence>
<keyword evidence="1" id="KW-0472">Membrane</keyword>
<accession>A0MEW4</accession>
<feature type="non-terminal residue" evidence="2">
    <location>
        <position position="66"/>
    </location>
</feature>
<evidence type="ECO:0008006" key="3">
    <source>
        <dbReference type="Google" id="ProtNLM"/>
    </source>
</evidence>
<evidence type="ECO:0000313" key="2">
    <source>
        <dbReference type="EMBL" id="ABK28215.1"/>
    </source>
</evidence>
<keyword evidence="1" id="KW-1133">Transmembrane helix</keyword>
<dbReference type="AlphaFoldDB" id="A0MEW4"/>
<dbReference type="EMBL" id="DQ653087">
    <property type="protein sequence ID" value="ABK28215.1"/>
    <property type="molecule type" value="Genomic_DNA"/>
</dbReference>
<protein>
    <recommendedName>
        <fullName evidence="3">Transmembrane protein</fullName>
    </recommendedName>
</protein>
<feature type="transmembrane region" description="Helical" evidence="1">
    <location>
        <begin position="12"/>
        <end position="36"/>
    </location>
</feature>
<sequence>MCMTNSVQLRLVMTYLLVIYHVSCMFYHVCYINYFLIMHRTFRVSWLQLLMRSYFWKELWIKSVEG</sequence>
<proteinExistence type="predicted"/>
<organism evidence="2">
    <name type="scientific">Arabidopsis thaliana</name>
    <name type="common">Mouse-ear cress</name>
    <dbReference type="NCBI Taxonomy" id="3702"/>
    <lineage>
        <taxon>Eukaryota</taxon>
        <taxon>Viridiplantae</taxon>
        <taxon>Streptophyta</taxon>
        <taxon>Embryophyta</taxon>
        <taxon>Tracheophyta</taxon>
        <taxon>Spermatophyta</taxon>
        <taxon>Magnoliopsida</taxon>
        <taxon>eudicotyledons</taxon>
        <taxon>Gunneridae</taxon>
        <taxon>Pentapetalae</taxon>
        <taxon>rosids</taxon>
        <taxon>malvids</taxon>
        <taxon>Brassicales</taxon>
        <taxon>Brassicaceae</taxon>
        <taxon>Camelineae</taxon>
        <taxon>Arabidopsis</taxon>
    </lineage>
</organism>